<dbReference type="OrthoDB" id="10489132at2759"/>
<proteinExistence type="predicted"/>
<comment type="caution">
    <text evidence="1">The sequence shown here is derived from an EMBL/GenBank/DDBJ whole genome shotgun (WGS) entry which is preliminary data.</text>
</comment>
<dbReference type="Proteomes" id="UP000237000">
    <property type="component" value="Unassembled WGS sequence"/>
</dbReference>
<gene>
    <name evidence="1" type="ORF">TorRG33x02_309790</name>
</gene>
<sequence length="96" mass="10846">MEKYRYEIYHVVRVDVTLLLIVLVKRNSMSSKISGRKDYLVKGRRFCPDTMVASSAAMPDNDDLSHCSVLGRSDAYASDPTMDHLSSTMIDDQLKS</sequence>
<reference evidence="2" key="1">
    <citation type="submission" date="2016-06" db="EMBL/GenBank/DDBJ databases">
        <title>Parallel loss of symbiosis genes in relatives of nitrogen-fixing non-legume Parasponia.</title>
        <authorList>
            <person name="Van Velzen R."/>
            <person name="Holmer R."/>
            <person name="Bu F."/>
            <person name="Rutten L."/>
            <person name="Van Zeijl A."/>
            <person name="Liu W."/>
            <person name="Santuari L."/>
            <person name="Cao Q."/>
            <person name="Sharma T."/>
            <person name="Shen D."/>
            <person name="Roswanjaya Y."/>
            <person name="Wardhani T."/>
            <person name="Kalhor M.S."/>
            <person name="Jansen J."/>
            <person name="Van den Hoogen J."/>
            <person name="Gungor B."/>
            <person name="Hartog M."/>
            <person name="Hontelez J."/>
            <person name="Verver J."/>
            <person name="Yang W.-C."/>
            <person name="Schijlen E."/>
            <person name="Repin R."/>
            <person name="Schilthuizen M."/>
            <person name="Schranz E."/>
            <person name="Heidstra R."/>
            <person name="Miyata K."/>
            <person name="Fedorova E."/>
            <person name="Kohlen W."/>
            <person name="Bisseling T."/>
            <person name="Smit S."/>
            <person name="Geurts R."/>
        </authorList>
    </citation>
    <scope>NUCLEOTIDE SEQUENCE [LARGE SCALE GENOMIC DNA]</scope>
    <source>
        <strain evidence="2">cv. RG33-2</strain>
    </source>
</reference>
<protein>
    <submittedName>
        <fullName evidence="1">Uncharacterized protein</fullName>
    </submittedName>
</protein>
<dbReference type="AlphaFoldDB" id="A0A2P5BTF1"/>
<name>A0A2P5BTF1_TREOI</name>
<dbReference type="EMBL" id="JXTC01000465">
    <property type="protein sequence ID" value="PON52045.1"/>
    <property type="molecule type" value="Genomic_DNA"/>
</dbReference>
<keyword evidence="2" id="KW-1185">Reference proteome</keyword>
<evidence type="ECO:0000313" key="2">
    <source>
        <dbReference type="Proteomes" id="UP000237000"/>
    </source>
</evidence>
<accession>A0A2P5BTF1</accession>
<evidence type="ECO:0000313" key="1">
    <source>
        <dbReference type="EMBL" id="PON52045.1"/>
    </source>
</evidence>
<organism evidence="1 2">
    <name type="scientific">Trema orientale</name>
    <name type="common">Charcoal tree</name>
    <name type="synonym">Celtis orientalis</name>
    <dbReference type="NCBI Taxonomy" id="63057"/>
    <lineage>
        <taxon>Eukaryota</taxon>
        <taxon>Viridiplantae</taxon>
        <taxon>Streptophyta</taxon>
        <taxon>Embryophyta</taxon>
        <taxon>Tracheophyta</taxon>
        <taxon>Spermatophyta</taxon>
        <taxon>Magnoliopsida</taxon>
        <taxon>eudicotyledons</taxon>
        <taxon>Gunneridae</taxon>
        <taxon>Pentapetalae</taxon>
        <taxon>rosids</taxon>
        <taxon>fabids</taxon>
        <taxon>Rosales</taxon>
        <taxon>Cannabaceae</taxon>
        <taxon>Trema</taxon>
    </lineage>
</organism>
<dbReference type="InParanoid" id="A0A2P5BTF1"/>
<feature type="non-terminal residue" evidence="1">
    <location>
        <position position="96"/>
    </location>
</feature>